<feature type="region of interest" description="Disordered" evidence="1">
    <location>
        <begin position="119"/>
        <end position="159"/>
    </location>
</feature>
<dbReference type="Proteomes" id="UP001148786">
    <property type="component" value="Unassembled WGS sequence"/>
</dbReference>
<comment type="caution">
    <text evidence="2">The sequence shown here is derived from an EMBL/GenBank/DDBJ whole genome shotgun (WGS) entry which is preliminary data.</text>
</comment>
<organism evidence="2 3">
    <name type="scientific">Agrocybe chaxingu</name>
    <dbReference type="NCBI Taxonomy" id="84603"/>
    <lineage>
        <taxon>Eukaryota</taxon>
        <taxon>Fungi</taxon>
        <taxon>Dikarya</taxon>
        <taxon>Basidiomycota</taxon>
        <taxon>Agaricomycotina</taxon>
        <taxon>Agaricomycetes</taxon>
        <taxon>Agaricomycetidae</taxon>
        <taxon>Agaricales</taxon>
        <taxon>Agaricineae</taxon>
        <taxon>Strophariaceae</taxon>
        <taxon>Agrocybe</taxon>
    </lineage>
</organism>
<feature type="compositionally biased region" description="Polar residues" evidence="1">
    <location>
        <begin position="367"/>
        <end position="376"/>
    </location>
</feature>
<feature type="region of interest" description="Disordered" evidence="1">
    <location>
        <begin position="200"/>
        <end position="236"/>
    </location>
</feature>
<feature type="compositionally biased region" description="Polar residues" evidence="1">
    <location>
        <begin position="259"/>
        <end position="277"/>
    </location>
</feature>
<name>A0A9W8MTW0_9AGAR</name>
<feature type="region of interest" description="Disordered" evidence="1">
    <location>
        <begin position="458"/>
        <end position="479"/>
    </location>
</feature>
<sequence>MHLPSDTINSTPRENASSDGAAPSPPADNTGRIDTPVVPDAPSSPVAVADGVFLPSLGPRATSESEDIDGVAAADCCDPTCNALNSLRLGAAAARLACLEVAFSRSSALIASISPAPAFAAGPPQTPRRPTLTASPVAGPSTSRLQHTGTRPQAEASTSSAIRLQQIRVALSPEPEEHRFEDALVPFEITPGRHGNPIYISSRDTTPYGTPAPAQQVDDTANNSQPAPEHSSVAVQTDPVYVLSRFSTPEPLPFWVSNPFHSGTPETDSSLDTPGSTRRSRQEFESDGEPHPERPSLRRRIEEILSSMESPPPSPPGPSRARTRIRPSNKKRTYLTERPDEFGPAYLVKVVDSSDEEYQSRPGFPQAPNSATASDPATQSNATGSGSSTSLAGTSAISSAMDYTGTETSVLSSPHANASANRSDLPSPSNILDSDDEYPDMFDFDDAIVNDLVDEALGRAQAGGGQEPKANDKGKGVAR</sequence>
<keyword evidence="3" id="KW-1185">Reference proteome</keyword>
<gene>
    <name evidence="2" type="ORF">NLJ89_g8659</name>
</gene>
<dbReference type="AlphaFoldDB" id="A0A9W8MTW0"/>
<feature type="compositionally biased region" description="Low complexity" evidence="1">
    <location>
        <begin position="377"/>
        <end position="393"/>
    </location>
</feature>
<accession>A0A9W8MTW0</accession>
<feature type="compositionally biased region" description="Acidic residues" evidence="1">
    <location>
        <begin position="433"/>
        <end position="443"/>
    </location>
</feature>
<evidence type="ECO:0000256" key="1">
    <source>
        <dbReference type="SAM" id="MobiDB-lite"/>
    </source>
</evidence>
<evidence type="ECO:0000313" key="2">
    <source>
        <dbReference type="EMBL" id="KAJ3502938.1"/>
    </source>
</evidence>
<feature type="compositionally biased region" description="Basic and acidic residues" evidence="1">
    <location>
        <begin position="280"/>
        <end position="303"/>
    </location>
</feature>
<feature type="compositionally biased region" description="Polar residues" evidence="1">
    <location>
        <begin position="140"/>
        <end position="159"/>
    </location>
</feature>
<feature type="region of interest" description="Disordered" evidence="1">
    <location>
        <begin position="354"/>
        <end position="393"/>
    </location>
</feature>
<protein>
    <submittedName>
        <fullName evidence="2">Uncharacterized protein</fullName>
    </submittedName>
</protein>
<feature type="region of interest" description="Disordered" evidence="1">
    <location>
        <begin position="257"/>
        <end position="339"/>
    </location>
</feature>
<feature type="region of interest" description="Disordered" evidence="1">
    <location>
        <begin position="1"/>
        <end position="45"/>
    </location>
</feature>
<proteinExistence type="predicted"/>
<feature type="compositionally biased region" description="Polar residues" evidence="1">
    <location>
        <begin position="406"/>
        <end position="432"/>
    </location>
</feature>
<feature type="compositionally biased region" description="Polar residues" evidence="1">
    <location>
        <begin position="1"/>
        <end position="15"/>
    </location>
</feature>
<feature type="compositionally biased region" description="Polar residues" evidence="1">
    <location>
        <begin position="217"/>
        <end position="226"/>
    </location>
</feature>
<feature type="compositionally biased region" description="Basic residues" evidence="1">
    <location>
        <begin position="321"/>
        <end position="333"/>
    </location>
</feature>
<feature type="compositionally biased region" description="Basic and acidic residues" evidence="1">
    <location>
        <begin position="469"/>
        <end position="479"/>
    </location>
</feature>
<evidence type="ECO:0000313" key="3">
    <source>
        <dbReference type="Proteomes" id="UP001148786"/>
    </source>
</evidence>
<reference evidence="2" key="1">
    <citation type="submission" date="2022-07" db="EMBL/GenBank/DDBJ databases">
        <title>Genome Sequence of Agrocybe chaxingu.</title>
        <authorList>
            <person name="Buettner E."/>
        </authorList>
    </citation>
    <scope>NUCLEOTIDE SEQUENCE</scope>
    <source>
        <strain evidence="2">MP-N11</strain>
    </source>
</reference>
<feature type="compositionally biased region" description="Low complexity" evidence="1">
    <location>
        <begin position="36"/>
        <end position="45"/>
    </location>
</feature>
<dbReference type="EMBL" id="JANKHO010001209">
    <property type="protein sequence ID" value="KAJ3502938.1"/>
    <property type="molecule type" value="Genomic_DNA"/>
</dbReference>
<feature type="region of interest" description="Disordered" evidence="1">
    <location>
        <begin position="406"/>
        <end position="443"/>
    </location>
</feature>